<reference evidence="3 4" key="1">
    <citation type="submission" date="2014-02" db="EMBL/GenBank/DDBJ databases">
        <title>The genome sequence of the entomopathogenic fungus Metarhizium robertsii ARSEF 2575.</title>
        <authorList>
            <person name="Giuliano Garisto Donzelli B."/>
            <person name="Roe B.A."/>
            <person name="Macmil S.L."/>
            <person name="Krasnoff S.B."/>
            <person name="Gibson D.M."/>
        </authorList>
    </citation>
    <scope>NUCLEOTIDE SEQUENCE [LARGE SCALE GENOMIC DNA]</scope>
    <source>
        <strain evidence="3 4">ARSEF 2575</strain>
    </source>
</reference>
<dbReference type="HOGENOM" id="CLU_1768533_0_0_1"/>
<keyword evidence="2" id="KW-1133">Transmembrane helix</keyword>
<sequence>MTNHHVRNASSASSSFANSRGSAEEPDDTLKQLPLRPASAHIRGGLGNYGRGNNSGGGNEQVVDNENMDNDDSMGNDDGDVSNSSGFVALRLESDADAQARVRLPNRNWRMTRKQIVGTNVGVLLAVVALIGVGVYKGNTGTTAGIVN</sequence>
<evidence type="ECO:0000256" key="1">
    <source>
        <dbReference type="SAM" id="MobiDB-lite"/>
    </source>
</evidence>
<feature type="compositionally biased region" description="Acidic residues" evidence="1">
    <location>
        <begin position="66"/>
        <end position="80"/>
    </location>
</feature>
<dbReference type="AlphaFoldDB" id="A0A0A1UPB6"/>
<dbReference type="EMBL" id="JELW01000049">
    <property type="protein sequence ID" value="EXU96512.1"/>
    <property type="molecule type" value="Genomic_DNA"/>
</dbReference>
<comment type="caution">
    <text evidence="3">The sequence shown here is derived from an EMBL/GenBank/DDBJ whole genome shotgun (WGS) entry which is preliminary data.</text>
</comment>
<name>A0A0A1UPB6_9HYPO</name>
<keyword evidence="2" id="KW-0472">Membrane</keyword>
<keyword evidence="2" id="KW-0812">Transmembrane</keyword>
<evidence type="ECO:0000313" key="4">
    <source>
        <dbReference type="Proteomes" id="UP000030151"/>
    </source>
</evidence>
<protein>
    <submittedName>
        <fullName evidence="3">Uncharacterized protein</fullName>
    </submittedName>
</protein>
<proteinExistence type="predicted"/>
<evidence type="ECO:0000256" key="2">
    <source>
        <dbReference type="SAM" id="Phobius"/>
    </source>
</evidence>
<accession>A0A0A1UPB6</accession>
<feature type="compositionally biased region" description="Gly residues" evidence="1">
    <location>
        <begin position="44"/>
        <end position="59"/>
    </location>
</feature>
<dbReference type="Proteomes" id="UP000030151">
    <property type="component" value="Unassembled WGS sequence"/>
</dbReference>
<gene>
    <name evidence="3" type="ORF">X797_010473</name>
</gene>
<feature type="transmembrane region" description="Helical" evidence="2">
    <location>
        <begin position="116"/>
        <end position="136"/>
    </location>
</feature>
<dbReference type="OrthoDB" id="10525032at2759"/>
<organism evidence="3 4">
    <name type="scientific">Metarhizium robertsii</name>
    <dbReference type="NCBI Taxonomy" id="568076"/>
    <lineage>
        <taxon>Eukaryota</taxon>
        <taxon>Fungi</taxon>
        <taxon>Dikarya</taxon>
        <taxon>Ascomycota</taxon>
        <taxon>Pezizomycotina</taxon>
        <taxon>Sordariomycetes</taxon>
        <taxon>Hypocreomycetidae</taxon>
        <taxon>Hypocreales</taxon>
        <taxon>Clavicipitaceae</taxon>
        <taxon>Metarhizium</taxon>
    </lineage>
</organism>
<evidence type="ECO:0000313" key="3">
    <source>
        <dbReference type="EMBL" id="EXU96512.1"/>
    </source>
</evidence>
<feature type="compositionally biased region" description="Low complexity" evidence="1">
    <location>
        <begin position="9"/>
        <end position="21"/>
    </location>
</feature>
<feature type="region of interest" description="Disordered" evidence="1">
    <location>
        <begin position="1"/>
        <end position="84"/>
    </location>
</feature>